<name>J3N7C4_ORYBR</name>
<dbReference type="Gramene" id="OB11G17100.1">
    <property type="protein sequence ID" value="OB11G17100.1"/>
    <property type="gene ID" value="OB11G17100"/>
</dbReference>
<feature type="compositionally biased region" description="Polar residues" evidence="1">
    <location>
        <begin position="68"/>
        <end position="77"/>
    </location>
</feature>
<feature type="region of interest" description="Disordered" evidence="1">
    <location>
        <begin position="50"/>
        <end position="77"/>
    </location>
</feature>
<accession>J3N7C4</accession>
<evidence type="ECO:0000256" key="1">
    <source>
        <dbReference type="SAM" id="MobiDB-lite"/>
    </source>
</evidence>
<evidence type="ECO:0000313" key="2">
    <source>
        <dbReference type="EnsemblPlants" id="OB11G17100.1"/>
    </source>
</evidence>
<sequence>MENRRTKSQLHEIAKILYCQVWKDDGVPVDVRQDDRRSVEWGPVDRAHHLTTARPVEPAPFDRPVGCSTGQKNRSTAPCESVGWWLFGRLFKARLHYHFDAASFLPLFTIIFLF</sequence>
<protein>
    <submittedName>
        <fullName evidence="2">Uncharacterized protein</fullName>
    </submittedName>
</protein>
<dbReference type="AlphaFoldDB" id="J3N7C4"/>
<dbReference type="Proteomes" id="UP000006038">
    <property type="component" value="Chromosome 11"/>
</dbReference>
<organism evidence="2">
    <name type="scientific">Oryza brachyantha</name>
    <name type="common">malo sina</name>
    <dbReference type="NCBI Taxonomy" id="4533"/>
    <lineage>
        <taxon>Eukaryota</taxon>
        <taxon>Viridiplantae</taxon>
        <taxon>Streptophyta</taxon>
        <taxon>Embryophyta</taxon>
        <taxon>Tracheophyta</taxon>
        <taxon>Spermatophyta</taxon>
        <taxon>Magnoliopsida</taxon>
        <taxon>Liliopsida</taxon>
        <taxon>Poales</taxon>
        <taxon>Poaceae</taxon>
        <taxon>BOP clade</taxon>
        <taxon>Oryzoideae</taxon>
        <taxon>Oryzeae</taxon>
        <taxon>Oryzinae</taxon>
        <taxon>Oryza</taxon>
    </lineage>
</organism>
<reference evidence="2" key="2">
    <citation type="submission" date="2013-04" db="UniProtKB">
        <authorList>
            <consortium name="EnsemblPlants"/>
        </authorList>
    </citation>
    <scope>IDENTIFICATION</scope>
</reference>
<dbReference type="EnsemblPlants" id="OB11G17100.1">
    <property type="protein sequence ID" value="OB11G17100.1"/>
    <property type="gene ID" value="OB11G17100"/>
</dbReference>
<reference evidence="2" key="1">
    <citation type="journal article" date="2013" name="Nat. Commun.">
        <title>Whole-genome sequencing of Oryza brachyantha reveals mechanisms underlying Oryza genome evolution.</title>
        <authorList>
            <person name="Chen J."/>
            <person name="Huang Q."/>
            <person name="Gao D."/>
            <person name="Wang J."/>
            <person name="Lang Y."/>
            <person name="Liu T."/>
            <person name="Li B."/>
            <person name="Bai Z."/>
            <person name="Luis Goicoechea J."/>
            <person name="Liang C."/>
            <person name="Chen C."/>
            <person name="Zhang W."/>
            <person name="Sun S."/>
            <person name="Liao Y."/>
            <person name="Zhang X."/>
            <person name="Yang L."/>
            <person name="Song C."/>
            <person name="Wang M."/>
            <person name="Shi J."/>
            <person name="Liu G."/>
            <person name="Liu J."/>
            <person name="Zhou H."/>
            <person name="Zhou W."/>
            <person name="Yu Q."/>
            <person name="An N."/>
            <person name="Chen Y."/>
            <person name="Cai Q."/>
            <person name="Wang B."/>
            <person name="Liu B."/>
            <person name="Min J."/>
            <person name="Huang Y."/>
            <person name="Wu H."/>
            <person name="Li Z."/>
            <person name="Zhang Y."/>
            <person name="Yin Y."/>
            <person name="Song W."/>
            <person name="Jiang J."/>
            <person name="Jackson S.A."/>
            <person name="Wing R.A."/>
            <person name="Wang J."/>
            <person name="Chen M."/>
        </authorList>
    </citation>
    <scope>NUCLEOTIDE SEQUENCE [LARGE SCALE GENOMIC DNA]</scope>
    <source>
        <strain evidence="2">cv. IRGC 101232</strain>
    </source>
</reference>
<proteinExistence type="predicted"/>
<dbReference type="HOGENOM" id="CLU_2124892_0_0_1"/>
<evidence type="ECO:0000313" key="3">
    <source>
        <dbReference type="Proteomes" id="UP000006038"/>
    </source>
</evidence>
<keyword evidence="3" id="KW-1185">Reference proteome</keyword>